<feature type="compositionally biased region" description="Low complexity" evidence="1">
    <location>
        <begin position="188"/>
        <end position="197"/>
    </location>
</feature>
<dbReference type="GO" id="GO:0015074">
    <property type="term" value="P:DNA integration"/>
    <property type="evidence" value="ECO:0007669"/>
    <property type="project" value="InterPro"/>
</dbReference>
<sequence>ECTIPYTSCQNGVSERMNRSIMEKVRCMLLSSNMDKKMWSEAAQAAVYLINRSPTVALKDKTPAEMWHRVKPNLEKIRNFGCVAYVRQPNETLHGKLQPRAKKGIFVGYCPNGYRIWYPDLNKIVRAHDVQFDEDSFWSSSNVMSNLPTVTPTSFVLPTTSPDLVQKPVTPNVLLDTPQPSVTPEELPVSLPTSQSVSPPPSPPVDELRRSGRIRTAPKYLEDYTTFAFEEEVTNFAFHADVYVENLPQTFDDIKGRDDESQWIEAVHEELNSLEENNTWTLTELPNGKRAIPCRWVFRLKRDTDGNVSQYKARLVIKGCAQRKGFDYAETYAPVAHHVTTRTMLSLINRENLFTCSMDVKNAFLHGELCEEIFMDPPPGMNFQPNVVCKLNKTLYGLKQAPRAWNARLDSFLESLGFKACNNDSCLYKLFENDTRTYLLSYVDDFILASTDLNTLNQVKSDLEREFRMKDLGKPTSFLGIRIEWNTEGLYLSQPFYIRKLLEKFNMQDSKPCSTPMEVKLPDDPGPDEECIIGVKPYRELIGSLMHLMLISRPDLSFAVNFLSRYQTSATERHWICLKRILRYLRGTSDLKLFYPKDCATPLEAFADADFANSSCRRSTTGFLIRVFGATVSWNTRKQKSVALSTMEAEYLALSDAAAEMLWLKRLLEELGFRVSIPTIFEDNQPCIKSLSKWERNKLKHIDTKYHFIRNLFCDRTIDVIYVPTDKQIADIFTKSLPLVKFSYFREMLNLK</sequence>
<evidence type="ECO:0000256" key="1">
    <source>
        <dbReference type="SAM" id="MobiDB-lite"/>
    </source>
</evidence>
<dbReference type="InterPro" id="IPR057670">
    <property type="entry name" value="SH3_retrovirus"/>
</dbReference>
<reference evidence="3" key="2">
    <citation type="submission" date="2014-07" db="EMBL/GenBank/DDBJ databases">
        <authorList>
            <person name="Hull J."/>
        </authorList>
    </citation>
    <scope>NUCLEOTIDE SEQUENCE</scope>
</reference>
<gene>
    <name evidence="3" type="primary">POLX_149</name>
    <name evidence="3" type="ORF">CM83_76474</name>
</gene>
<dbReference type="InterPro" id="IPR001584">
    <property type="entry name" value="Integrase_cat-core"/>
</dbReference>
<dbReference type="Gene3D" id="3.30.420.10">
    <property type="entry name" value="Ribonuclease H-like superfamily/Ribonuclease H"/>
    <property type="match status" value="1"/>
</dbReference>
<dbReference type="EMBL" id="GBHO01014713">
    <property type="protein sequence ID" value="JAG28891.1"/>
    <property type="molecule type" value="Transcribed_RNA"/>
</dbReference>
<accession>A0A0A9YB93</accession>
<dbReference type="CDD" id="cd09272">
    <property type="entry name" value="RNase_HI_RT_Ty1"/>
    <property type="match status" value="1"/>
</dbReference>
<dbReference type="SUPFAM" id="SSF53098">
    <property type="entry name" value="Ribonuclease H-like"/>
    <property type="match status" value="1"/>
</dbReference>
<dbReference type="Pfam" id="PF25597">
    <property type="entry name" value="SH3_retrovirus"/>
    <property type="match status" value="1"/>
</dbReference>
<dbReference type="PANTHER" id="PTHR11439:SF483">
    <property type="entry name" value="PEPTIDE SYNTHASE GLIP-LIKE, PUTATIVE (AFU_ORTHOLOGUE AFUA_3G12920)-RELATED"/>
    <property type="match status" value="1"/>
</dbReference>
<protein>
    <submittedName>
        <fullName evidence="3">Retrovirus-related Pol polyprotein from transposon TNT 1-94</fullName>
    </submittedName>
</protein>
<dbReference type="Pfam" id="PF07727">
    <property type="entry name" value="RVT_2"/>
    <property type="match status" value="1"/>
</dbReference>
<dbReference type="GO" id="GO:0042575">
    <property type="term" value="C:DNA polymerase complex"/>
    <property type="evidence" value="ECO:0007669"/>
    <property type="project" value="UniProtKB-ARBA"/>
</dbReference>
<proteinExistence type="predicted"/>
<organism evidence="3">
    <name type="scientific">Lygus hesperus</name>
    <name type="common">Western plant bug</name>
    <dbReference type="NCBI Taxonomy" id="30085"/>
    <lineage>
        <taxon>Eukaryota</taxon>
        <taxon>Metazoa</taxon>
        <taxon>Ecdysozoa</taxon>
        <taxon>Arthropoda</taxon>
        <taxon>Hexapoda</taxon>
        <taxon>Insecta</taxon>
        <taxon>Pterygota</taxon>
        <taxon>Neoptera</taxon>
        <taxon>Paraneoptera</taxon>
        <taxon>Hemiptera</taxon>
        <taxon>Heteroptera</taxon>
        <taxon>Panheteroptera</taxon>
        <taxon>Cimicomorpha</taxon>
        <taxon>Miridae</taxon>
        <taxon>Mirini</taxon>
        <taxon>Lygus</taxon>
    </lineage>
</organism>
<dbReference type="AlphaFoldDB" id="A0A0A9YB93"/>
<feature type="region of interest" description="Disordered" evidence="1">
    <location>
        <begin position="168"/>
        <end position="209"/>
    </location>
</feature>
<evidence type="ECO:0000259" key="2">
    <source>
        <dbReference type="PROSITE" id="PS50994"/>
    </source>
</evidence>
<dbReference type="GO" id="GO:0003676">
    <property type="term" value="F:nucleic acid binding"/>
    <property type="evidence" value="ECO:0007669"/>
    <property type="project" value="InterPro"/>
</dbReference>
<name>A0A0A9YB93_LYGHE</name>
<dbReference type="GO" id="GO:0071897">
    <property type="term" value="P:DNA biosynthetic process"/>
    <property type="evidence" value="ECO:0007669"/>
    <property type="project" value="UniProtKB-ARBA"/>
</dbReference>
<dbReference type="SUPFAM" id="SSF56672">
    <property type="entry name" value="DNA/RNA polymerases"/>
    <property type="match status" value="1"/>
</dbReference>
<dbReference type="InterPro" id="IPR013103">
    <property type="entry name" value="RVT_2"/>
</dbReference>
<dbReference type="InterPro" id="IPR043502">
    <property type="entry name" value="DNA/RNA_pol_sf"/>
</dbReference>
<feature type="non-terminal residue" evidence="3">
    <location>
        <position position="1"/>
    </location>
</feature>
<evidence type="ECO:0000313" key="3">
    <source>
        <dbReference type="EMBL" id="JAG28891.1"/>
    </source>
</evidence>
<dbReference type="PANTHER" id="PTHR11439">
    <property type="entry name" value="GAG-POL-RELATED RETROTRANSPOSON"/>
    <property type="match status" value="1"/>
</dbReference>
<feature type="domain" description="Integrase catalytic" evidence="2">
    <location>
        <begin position="1"/>
        <end position="71"/>
    </location>
</feature>
<dbReference type="PROSITE" id="PS50994">
    <property type="entry name" value="INTEGRASE"/>
    <property type="match status" value="1"/>
</dbReference>
<dbReference type="InterPro" id="IPR012337">
    <property type="entry name" value="RNaseH-like_sf"/>
</dbReference>
<reference evidence="3" key="1">
    <citation type="journal article" date="2014" name="PLoS ONE">
        <title>Transcriptome-Based Identification of ABC Transporters in the Western Tarnished Plant Bug Lygus hesperus.</title>
        <authorList>
            <person name="Hull J.J."/>
            <person name="Chaney K."/>
            <person name="Geib S.M."/>
            <person name="Fabrick J.A."/>
            <person name="Brent C.S."/>
            <person name="Walsh D."/>
            <person name="Lavine L.C."/>
        </authorList>
    </citation>
    <scope>NUCLEOTIDE SEQUENCE</scope>
</reference>
<dbReference type="InterPro" id="IPR036397">
    <property type="entry name" value="RNaseH_sf"/>
</dbReference>